<sequence length="70" mass="8353">MLIRQLWKRWTEEYLVSLDVRSKWKKISRQPEVDDLVLITEDTVPRNCWKLGVITELLLGSDDIVRSVRL</sequence>
<dbReference type="Proteomes" id="UP000054776">
    <property type="component" value="Unassembled WGS sequence"/>
</dbReference>
<comment type="caution">
    <text evidence="2">The sequence shown here is derived from an EMBL/GenBank/DDBJ whole genome shotgun (WGS) entry which is preliminary data.</text>
</comment>
<dbReference type="InterPro" id="IPR040676">
    <property type="entry name" value="DUF5641"/>
</dbReference>
<dbReference type="AlphaFoldDB" id="A0A0V1AQW2"/>
<dbReference type="Pfam" id="PF18701">
    <property type="entry name" value="DUF5641"/>
    <property type="match status" value="1"/>
</dbReference>
<proteinExistence type="predicted"/>
<keyword evidence="3" id="KW-1185">Reference proteome</keyword>
<evidence type="ECO:0000259" key="1">
    <source>
        <dbReference type="Pfam" id="PF18701"/>
    </source>
</evidence>
<dbReference type="InParanoid" id="A0A0V1AQW2"/>
<dbReference type="PANTHER" id="PTHR47331">
    <property type="entry name" value="PHD-TYPE DOMAIN-CONTAINING PROTEIN"/>
    <property type="match status" value="1"/>
</dbReference>
<dbReference type="EMBL" id="JYDH01000278">
    <property type="protein sequence ID" value="KRY27163.1"/>
    <property type="molecule type" value="Genomic_DNA"/>
</dbReference>
<accession>A0A0V1AQW2</accession>
<reference evidence="2 3" key="1">
    <citation type="submission" date="2015-01" db="EMBL/GenBank/DDBJ databases">
        <title>Evolution of Trichinella species and genotypes.</title>
        <authorList>
            <person name="Korhonen P.K."/>
            <person name="Edoardo P."/>
            <person name="Giuseppe L.R."/>
            <person name="Gasser R.B."/>
        </authorList>
    </citation>
    <scope>NUCLEOTIDE SEQUENCE [LARGE SCALE GENOMIC DNA]</scope>
    <source>
        <strain evidence="2">ISS3</strain>
    </source>
</reference>
<gene>
    <name evidence="2" type="ORF">T01_8937</name>
</gene>
<feature type="domain" description="DUF5641" evidence="1">
    <location>
        <begin position="4"/>
        <end position="69"/>
    </location>
</feature>
<dbReference type="PANTHER" id="PTHR47331:SF5">
    <property type="entry name" value="RIBONUCLEASE H"/>
    <property type="match status" value="1"/>
</dbReference>
<protein>
    <recommendedName>
        <fullName evidence="1">DUF5641 domain-containing protein</fullName>
    </recommendedName>
</protein>
<evidence type="ECO:0000313" key="3">
    <source>
        <dbReference type="Proteomes" id="UP000054776"/>
    </source>
</evidence>
<name>A0A0V1AQW2_TRISP</name>
<organism evidence="2 3">
    <name type="scientific">Trichinella spiralis</name>
    <name type="common">Trichina worm</name>
    <dbReference type="NCBI Taxonomy" id="6334"/>
    <lineage>
        <taxon>Eukaryota</taxon>
        <taxon>Metazoa</taxon>
        <taxon>Ecdysozoa</taxon>
        <taxon>Nematoda</taxon>
        <taxon>Enoplea</taxon>
        <taxon>Dorylaimia</taxon>
        <taxon>Trichinellida</taxon>
        <taxon>Trichinellidae</taxon>
        <taxon>Trichinella</taxon>
    </lineage>
</organism>
<evidence type="ECO:0000313" key="2">
    <source>
        <dbReference type="EMBL" id="KRY27163.1"/>
    </source>
</evidence>
<dbReference type="OrthoDB" id="5868911at2759"/>